<evidence type="ECO:0000313" key="1">
    <source>
        <dbReference type="EMBL" id="JAE12395.1"/>
    </source>
</evidence>
<reference evidence="1" key="1">
    <citation type="submission" date="2014-09" db="EMBL/GenBank/DDBJ databases">
        <authorList>
            <person name="Magalhaes I.L.F."/>
            <person name="Oliveira U."/>
            <person name="Santos F.R."/>
            <person name="Vidigal T.H.D.A."/>
            <person name="Brescovit A.D."/>
            <person name="Santos A.J."/>
        </authorList>
    </citation>
    <scope>NUCLEOTIDE SEQUENCE</scope>
    <source>
        <tissue evidence="1">Shoot tissue taken approximately 20 cm above the soil surface</tissue>
    </source>
</reference>
<dbReference type="EMBL" id="GBRH01185501">
    <property type="protein sequence ID" value="JAE12395.1"/>
    <property type="molecule type" value="Transcribed_RNA"/>
</dbReference>
<dbReference type="AlphaFoldDB" id="A0A0A9FH60"/>
<protein>
    <submittedName>
        <fullName evidence="1">Uncharacterized protein</fullName>
    </submittedName>
</protein>
<proteinExistence type="predicted"/>
<name>A0A0A9FH60_ARUDO</name>
<sequence length="86" mass="9995">MLILLVAKDPLCSNHHLILRPLNQFSNLIASEVVQFFLHNYHSIWVLKSFTDISEFQTRDKRVMLTKRYKLTANSNTHGRTPKSIG</sequence>
<accession>A0A0A9FH60</accession>
<organism evidence="1">
    <name type="scientific">Arundo donax</name>
    <name type="common">Giant reed</name>
    <name type="synonym">Donax arundinaceus</name>
    <dbReference type="NCBI Taxonomy" id="35708"/>
    <lineage>
        <taxon>Eukaryota</taxon>
        <taxon>Viridiplantae</taxon>
        <taxon>Streptophyta</taxon>
        <taxon>Embryophyta</taxon>
        <taxon>Tracheophyta</taxon>
        <taxon>Spermatophyta</taxon>
        <taxon>Magnoliopsida</taxon>
        <taxon>Liliopsida</taxon>
        <taxon>Poales</taxon>
        <taxon>Poaceae</taxon>
        <taxon>PACMAD clade</taxon>
        <taxon>Arundinoideae</taxon>
        <taxon>Arundineae</taxon>
        <taxon>Arundo</taxon>
    </lineage>
</organism>
<reference evidence="1" key="2">
    <citation type="journal article" date="2015" name="Data Brief">
        <title>Shoot transcriptome of the giant reed, Arundo donax.</title>
        <authorList>
            <person name="Barrero R.A."/>
            <person name="Guerrero F.D."/>
            <person name="Moolhuijzen P."/>
            <person name="Goolsby J.A."/>
            <person name="Tidwell J."/>
            <person name="Bellgard S.E."/>
            <person name="Bellgard M.I."/>
        </authorList>
    </citation>
    <scope>NUCLEOTIDE SEQUENCE</scope>
    <source>
        <tissue evidence="1">Shoot tissue taken approximately 20 cm above the soil surface</tissue>
    </source>
</reference>